<comment type="caution">
    <text evidence="1">The sequence shown here is derived from an EMBL/GenBank/DDBJ whole genome shotgun (WGS) entry which is preliminary data.</text>
</comment>
<dbReference type="RefSeq" id="WP_153824099.1">
    <property type="nucleotide sequence ID" value="NZ_WJIE01000016.1"/>
</dbReference>
<proteinExistence type="predicted"/>
<protein>
    <submittedName>
        <fullName evidence="1">Uncharacterized protein</fullName>
    </submittedName>
</protein>
<name>A0A6N7PZA2_9BACT</name>
<reference evidence="1 2" key="1">
    <citation type="submission" date="2019-10" db="EMBL/GenBank/DDBJ databases">
        <title>A soil myxobacterium in the family Polyangiaceae.</title>
        <authorList>
            <person name="Li Y."/>
            <person name="Wang J."/>
        </authorList>
    </citation>
    <scope>NUCLEOTIDE SEQUENCE [LARGE SCALE GENOMIC DNA]</scope>
    <source>
        <strain evidence="1 2">DSM 14734</strain>
    </source>
</reference>
<evidence type="ECO:0000313" key="1">
    <source>
        <dbReference type="EMBL" id="MRG97323.1"/>
    </source>
</evidence>
<sequence>MPNGHVHYEACDQLLWKFTEQEYPEFRVARFHYSRIVRVLHLTGVRGYAPTPRWEAFQPPEHWLGKAPPREAVEAVAVKYVEALQALLTSNPTDPLHPSARGASMVLFWFELGWAVRIGDPFLYTRAGDEPLREIEKPAPALPPGLEMTDEIRARWTELVGNLATDVRVDGLASGIEPKDCVHDLRGVTELLCSTTPLHASSAWPRIAAAPVHSPESAGLVMEAMRAHGLAREKDQLTTRWRRPEGE</sequence>
<dbReference type="OrthoDB" id="1550811at2"/>
<accession>A0A6N7PZA2</accession>
<evidence type="ECO:0000313" key="2">
    <source>
        <dbReference type="Proteomes" id="UP000440224"/>
    </source>
</evidence>
<dbReference type="Proteomes" id="UP000440224">
    <property type="component" value="Unassembled WGS sequence"/>
</dbReference>
<organism evidence="1 2">
    <name type="scientific">Polyangium spumosum</name>
    <dbReference type="NCBI Taxonomy" id="889282"/>
    <lineage>
        <taxon>Bacteria</taxon>
        <taxon>Pseudomonadati</taxon>
        <taxon>Myxococcota</taxon>
        <taxon>Polyangia</taxon>
        <taxon>Polyangiales</taxon>
        <taxon>Polyangiaceae</taxon>
        <taxon>Polyangium</taxon>
    </lineage>
</organism>
<dbReference type="AlphaFoldDB" id="A0A6N7PZA2"/>
<gene>
    <name evidence="1" type="ORF">GF068_36160</name>
</gene>
<keyword evidence="2" id="KW-1185">Reference proteome</keyword>
<dbReference type="EMBL" id="WJIE01000016">
    <property type="protein sequence ID" value="MRG97323.1"/>
    <property type="molecule type" value="Genomic_DNA"/>
</dbReference>